<feature type="compositionally biased region" description="Polar residues" evidence="1">
    <location>
        <begin position="128"/>
        <end position="140"/>
    </location>
</feature>
<feature type="signal peptide" evidence="2">
    <location>
        <begin position="1"/>
        <end position="23"/>
    </location>
</feature>
<sequence>MTSCPQQFRIFVLFFIYFHSVISKQSDIATFQRQCSSSPSISNCKNFIKERSKLAIRQNILTKLDLKEDFKNNKFPKVPQKIIDEYMNEIHSDPDYQSDEGYGSHISAASDRFSTAYASDHTPFSYPDSGQSDDTSVPPK</sequence>
<proteinExistence type="predicted"/>
<reference evidence="3" key="1">
    <citation type="submission" date="2015-11" db="EMBL/GenBank/DDBJ databases">
        <title>De novo transcriptome assembly of four potential Pierce s Disease insect vectors from Arizona vineyards.</title>
        <authorList>
            <person name="Tassone E.E."/>
        </authorList>
    </citation>
    <scope>NUCLEOTIDE SEQUENCE</scope>
</reference>
<gene>
    <name evidence="3" type="ORF">g.45104</name>
</gene>
<dbReference type="AlphaFoldDB" id="A0A1B6G9Q1"/>
<accession>A0A1B6G9Q1</accession>
<feature type="chain" id="PRO_5008583504" evidence="2">
    <location>
        <begin position="24"/>
        <end position="140"/>
    </location>
</feature>
<evidence type="ECO:0000313" key="3">
    <source>
        <dbReference type="EMBL" id="JAS59141.1"/>
    </source>
</evidence>
<organism evidence="3">
    <name type="scientific">Cuerna arida</name>
    <dbReference type="NCBI Taxonomy" id="1464854"/>
    <lineage>
        <taxon>Eukaryota</taxon>
        <taxon>Metazoa</taxon>
        <taxon>Ecdysozoa</taxon>
        <taxon>Arthropoda</taxon>
        <taxon>Hexapoda</taxon>
        <taxon>Insecta</taxon>
        <taxon>Pterygota</taxon>
        <taxon>Neoptera</taxon>
        <taxon>Paraneoptera</taxon>
        <taxon>Hemiptera</taxon>
        <taxon>Auchenorrhyncha</taxon>
        <taxon>Membracoidea</taxon>
        <taxon>Cicadellidae</taxon>
        <taxon>Cicadellinae</taxon>
        <taxon>Proconiini</taxon>
        <taxon>Cuerna</taxon>
    </lineage>
</organism>
<name>A0A1B6G9Q1_9HEMI</name>
<protein>
    <submittedName>
        <fullName evidence="3">Uncharacterized protein</fullName>
    </submittedName>
</protein>
<feature type="region of interest" description="Disordered" evidence="1">
    <location>
        <begin position="120"/>
        <end position="140"/>
    </location>
</feature>
<feature type="non-terminal residue" evidence="3">
    <location>
        <position position="140"/>
    </location>
</feature>
<evidence type="ECO:0000256" key="1">
    <source>
        <dbReference type="SAM" id="MobiDB-lite"/>
    </source>
</evidence>
<dbReference type="EMBL" id="GECZ01010628">
    <property type="protein sequence ID" value="JAS59141.1"/>
    <property type="molecule type" value="Transcribed_RNA"/>
</dbReference>
<keyword evidence="2" id="KW-0732">Signal</keyword>
<evidence type="ECO:0000256" key="2">
    <source>
        <dbReference type="SAM" id="SignalP"/>
    </source>
</evidence>